<evidence type="ECO:0000256" key="1">
    <source>
        <dbReference type="SAM" id="Phobius"/>
    </source>
</evidence>
<keyword evidence="1" id="KW-0812">Transmembrane</keyword>
<evidence type="ECO:0000259" key="2">
    <source>
        <dbReference type="Pfam" id="PF00487"/>
    </source>
</evidence>
<keyword evidence="1" id="KW-1133">Transmembrane helix</keyword>
<feature type="domain" description="Fatty acid desaturase" evidence="2">
    <location>
        <begin position="37"/>
        <end position="266"/>
    </location>
</feature>
<feature type="transmembrane region" description="Helical" evidence="1">
    <location>
        <begin position="12"/>
        <end position="29"/>
    </location>
</feature>
<dbReference type="AlphaFoldDB" id="A0A4R8MN97"/>
<proteinExistence type="predicted"/>
<keyword evidence="4" id="KW-1185">Reference proteome</keyword>
<feature type="transmembrane region" description="Helical" evidence="1">
    <location>
        <begin position="177"/>
        <end position="203"/>
    </location>
</feature>
<sequence>MQNIQIPNRLNLLMSLSNLTLSIAAIVVGDKHPDYFIPCLILFAFLHLNNYALLHEATHSNLQSYKRWNYVLGVLSGFMFPTSFSIATLTHTKHHCCNRTDHEMFDYYYPNDSLFYKFGQWYSVLLGGFWPVAVFGNIIIFFYPSFPKSKFIQKVRSGQRMLEDMNSKDVIRIRLEILLIFGFWTLVVYVFNLSIATLIYFYVAAGFNWSTRQYITHAFSKRDVWEGAINLKTNLLHEKILLNGNWDLEHHLHPELPWTYLKKSAENKKTDTTYFKQYLKMWTGPKKNFESSPKPISLKEYFNGYKRENHST</sequence>
<evidence type="ECO:0000313" key="3">
    <source>
        <dbReference type="EMBL" id="TDY68678.1"/>
    </source>
</evidence>
<keyword evidence="1" id="KW-0472">Membrane</keyword>
<organism evidence="3 4">
    <name type="scientific">Leptospira meyeri</name>
    <dbReference type="NCBI Taxonomy" id="29508"/>
    <lineage>
        <taxon>Bacteria</taxon>
        <taxon>Pseudomonadati</taxon>
        <taxon>Spirochaetota</taxon>
        <taxon>Spirochaetia</taxon>
        <taxon>Leptospirales</taxon>
        <taxon>Leptospiraceae</taxon>
        <taxon>Leptospira</taxon>
    </lineage>
</organism>
<reference evidence="3 4" key="1">
    <citation type="submission" date="2019-03" db="EMBL/GenBank/DDBJ databases">
        <title>Genomic Encyclopedia of Archaeal and Bacterial Type Strains, Phase II (KMG-II): from individual species to whole genera.</title>
        <authorList>
            <person name="Goeker M."/>
        </authorList>
    </citation>
    <scope>NUCLEOTIDE SEQUENCE [LARGE SCALE GENOMIC DNA]</scope>
    <source>
        <strain evidence="3 4">DSM 21537</strain>
    </source>
</reference>
<dbReference type="RefSeq" id="WP_243836516.1">
    <property type="nucleotide sequence ID" value="NZ_SORO01000002.1"/>
</dbReference>
<dbReference type="CDD" id="cd01060">
    <property type="entry name" value="Membrane-FADS-like"/>
    <property type="match status" value="1"/>
</dbReference>
<feature type="transmembrane region" description="Helical" evidence="1">
    <location>
        <begin position="121"/>
        <end position="146"/>
    </location>
</feature>
<comment type="caution">
    <text evidence="3">The sequence shown here is derived from an EMBL/GenBank/DDBJ whole genome shotgun (WGS) entry which is preliminary data.</text>
</comment>
<dbReference type="STRING" id="1193051.LEP1GSC017_0097"/>
<dbReference type="Pfam" id="PF00487">
    <property type="entry name" value="FA_desaturase"/>
    <property type="match status" value="1"/>
</dbReference>
<dbReference type="EMBL" id="SORO01000002">
    <property type="protein sequence ID" value="TDY68678.1"/>
    <property type="molecule type" value="Genomic_DNA"/>
</dbReference>
<dbReference type="InterPro" id="IPR005804">
    <property type="entry name" value="FA_desaturase_dom"/>
</dbReference>
<gene>
    <name evidence="3" type="ORF">CLV96_3196</name>
</gene>
<evidence type="ECO:0000313" key="4">
    <source>
        <dbReference type="Proteomes" id="UP000294684"/>
    </source>
</evidence>
<protein>
    <submittedName>
        <fullName evidence="3">Fatty acid desaturase</fullName>
    </submittedName>
</protein>
<feature type="transmembrane region" description="Helical" evidence="1">
    <location>
        <begin position="35"/>
        <end position="54"/>
    </location>
</feature>
<dbReference type="Proteomes" id="UP000294684">
    <property type="component" value="Unassembled WGS sequence"/>
</dbReference>
<dbReference type="GeneID" id="79828467"/>
<feature type="transmembrane region" description="Helical" evidence="1">
    <location>
        <begin position="70"/>
        <end position="89"/>
    </location>
</feature>
<name>A0A4R8MN97_LEPME</name>
<accession>A0A4R8MN97</accession>
<dbReference type="GO" id="GO:0006629">
    <property type="term" value="P:lipid metabolic process"/>
    <property type="evidence" value="ECO:0007669"/>
    <property type="project" value="InterPro"/>
</dbReference>